<evidence type="ECO:0000256" key="13">
    <source>
        <dbReference type="ARBA" id="ARBA00022840"/>
    </source>
</evidence>
<evidence type="ECO:0000256" key="6">
    <source>
        <dbReference type="ARBA" id="ARBA00022723"/>
    </source>
</evidence>
<dbReference type="PROSITE" id="PS00108">
    <property type="entry name" value="PROTEIN_KINASE_ST"/>
    <property type="match status" value="1"/>
</dbReference>
<feature type="repeat" description="WD" evidence="15">
    <location>
        <begin position="1067"/>
        <end position="1108"/>
    </location>
</feature>
<dbReference type="GO" id="GO:0006623">
    <property type="term" value="P:protein targeting to vacuole"/>
    <property type="evidence" value="ECO:0007669"/>
    <property type="project" value="TreeGrafter"/>
</dbReference>
<accession>A0A1Z8JVJ8</accession>
<dbReference type="GO" id="GO:0008270">
    <property type="term" value="F:zinc ion binding"/>
    <property type="evidence" value="ECO:0007669"/>
    <property type="project" value="UniProtKB-KW"/>
</dbReference>
<evidence type="ECO:0000256" key="10">
    <source>
        <dbReference type="ARBA" id="ARBA00022777"/>
    </source>
</evidence>
<dbReference type="InterPro" id="IPR016024">
    <property type="entry name" value="ARM-type_fold"/>
</dbReference>
<organism evidence="19 20">
    <name type="scientific">Pichia kudriavzevii</name>
    <name type="common">Yeast</name>
    <name type="synonym">Issatchenkia orientalis</name>
    <dbReference type="NCBI Taxonomy" id="4909"/>
    <lineage>
        <taxon>Eukaryota</taxon>
        <taxon>Fungi</taxon>
        <taxon>Dikarya</taxon>
        <taxon>Ascomycota</taxon>
        <taxon>Saccharomycotina</taxon>
        <taxon>Pichiomycetes</taxon>
        <taxon>Pichiales</taxon>
        <taxon>Pichiaceae</taxon>
        <taxon>Pichia</taxon>
    </lineage>
</organism>
<name>A0A1Z8JVJ8_PICKU</name>
<evidence type="ECO:0000313" key="20">
    <source>
        <dbReference type="Proteomes" id="UP000195871"/>
    </source>
</evidence>
<comment type="caution">
    <text evidence="19">The sequence shown here is derived from an EMBL/GenBank/DDBJ whole genome shotgun (WGS) entry which is preliminary data.</text>
</comment>
<dbReference type="InterPro" id="IPR001841">
    <property type="entry name" value="Znf_RING"/>
</dbReference>
<dbReference type="Gene3D" id="2.130.10.10">
    <property type="entry name" value="YVTN repeat-like/Quinoprotein amine dehydrogenase"/>
    <property type="match status" value="2"/>
</dbReference>
<dbReference type="InterPro" id="IPR001680">
    <property type="entry name" value="WD40_rpt"/>
</dbReference>
<dbReference type="InterPro" id="IPR008271">
    <property type="entry name" value="Ser/Thr_kinase_AS"/>
</dbReference>
<evidence type="ECO:0000259" key="18">
    <source>
        <dbReference type="PROSITE" id="PS51873"/>
    </source>
</evidence>
<dbReference type="EC" id="2.7.11.1" evidence="2"/>
<dbReference type="Gene3D" id="1.20.120.1750">
    <property type="match status" value="1"/>
</dbReference>
<dbReference type="SMART" id="SM00220">
    <property type="entry name" value="S_TKc"/>
    <property type="match status" value="1"/>
</dbReference>
<dbReference type="GO" id="GO:0034272">
    <property type="term" value="C:phosphatidylinositol 3-kinase complex, class III, type II"/>
    <property type="evidence" value="ECO:0007669"/>
    <property type="project" value="TreeGrafter"/>
</dbReference>
<dbReference type="SUPFAM" id="SSF57850">
    <property type="entry name" value="RING/U-box"/>
    <property type="match status" value="2"/>
</dbReference>
<keyword evidence="8" id="KW-0547">Nucleotide-binding</keyword>
<keyword evidence="9 14" id="KW-0863">Zinc-finger</keyword>
<dbReference type="PROSITE" id="PS51873">
    <property type="entry name" value="TRIAD"/>
    <property type="match status" value="1"/>
</dbReference>
<evidence type="ECO:0000256" key="12">
    <source>
        <dbReference type="ARBA" id="ARBA00022833"/>
    </source>
</evidence>
<evidence type="ECO:0000256" key="8">
    <source>
        <dbReference type="ARBA" id="ARBA00022741"/>
    </source>
</evidence>
<dbReference type="VEuPathDB" id="FungiDB:C5L36_0C09470"/>
<feature type="domain" description="RING-type" evidence="18">
    <location>
        <begin position="1606"/>
        <end position="1856"/>
    </location>
</feature>
<dbReference type="GO" id="GO:0016236">
    <property type="term" value="P:macroautophagy"/>
    <property type="evidence" value="ECO:0007669"/>
    <property type="project" value="InterPro"/>
</dbReference>
<dbReference type="SUPFAM" id="SSF56112">
    <property type="entry name" value="Protein kinase-like (PK-like)"/>
    <property type="match status" value="1"/>
</dbReference>
<dbReference type="Pfam" id="PF01485">
    <property type="entry name" value="IBR"/>
    <property type="match status" value="1"/>
</dbReference>
<dbReference type="PANTHER" id="PTHR17583:SF0">
    <property type="entry name" value="PHOSPHOINOSITIDE 3-KINASE REGULATORY SUBUNIT 4"/>
    <property type="match status" value="1"/>
</dbReference>
<dbReference type="CDD" id="cd13980">
    <property type="entry name" value="STKc_Vps15"/>
    <property type="match status" value="1"/>
</dbReference>
<dbReference type="InterPro" id="IPR055231">
    <property type="entry name" value="2AA_helical"/>
</dbReference>
<dbReference type="PROSITE" id="PS50082">
    <property type="entry name" value="WD_REPEATS_2"/>
    <property type="match status" value="1"/>
</dbReference>
<dbReference type="Pfam" id="PF22956">
    <property type="entry name" value="VPS15-like_hel"/>
    <property type="match status" value="1"/>
</dbReference>
<evidence type="ECO:0000256" key="3">
    <source>
        <dbReference type="ARBA" id="ARBA00022527"/>
    </source>
</evidence>
<evidence type="ECO:0000256" key="2">
    <source>
        <dbReference type="ARBA" id="ARBA00012513"/>
    </source>
</evidence>
<dbReference type="SUPFAM" id="SSF48371">
    <property type="entry name" value="ARM repeat"/>
    <property type="match status" value="1"/>
</dbReference>
<dbReference type="SMART" id="SM00647">
    <property type="entry name" value="IBR"/>
    <property type="match status" value="2"/>
</dbReference>
<dbReference type="Gene3D" id="3.30.40.10">
    <property type="entry name" value="Zinc/RING finger domain, C3HC4 (zinc finger)"/>
    <property type="match status" value="1"/>
</dbReference>
<dbReference type="GO" id="GO:0034271">
    <property type="term" value="C:phosphatidylinositol 3-kinase complex, class III, type I"/>
    <property type="evidence" value="ECO:0007669"/>
    <property type="project" value="TreeGrafter"/>
</dbReference>
<dbReference type="Pfam" id="PF22191">
    <property type="entry name" value="IBR_1"/>
    <property type="match status" value="1"/>
</dbReference>
<sequence>MEFDFSSLSPTAHTVATSAYIDFLPSLQYSKPLGTSRFLKTIQCTSSNGYVVVKLLVKPSDTDIDMKKYLIELEGVKNKLQNVPNTSPFETLIDSERATYLIRPYVRYNLFETLSIRPFFEGIEKKWIIYQLLTAISKMHEVGVCHGDIKLENVLLTSWNWVTIADIALFKPVYLPDYNQSQFSFYFDSKKRHSCYIAPERFKTQQEMSDLIERKVIPRLSPEADIFSLGCVIAELYSDGLPIFTLPQMFKYKKSEYSPNLDVIEDPNIKKMVESMISLVPKDRLTVSEYLLRFRDSVFPSYFYTFLYPYMKDLSTYSPNKETSDFQKCNYRIDRVYKDFDKVALYLGFKANIMDNDESVLVKRSGNVSIIPVELNLPGMNRHIPQNSHTIFKSNTTNDSSCLIILSMVCHNMRNTTHSTFRIKACDLILALAEQLHDEAKLDRCLPYLMNMLDDPSESVQVAALKSVTQLLTMVDTLTPINIHLFTEYIIPKLQLFLKRSYMIPTKDLNASKFLVQDEVSNKIPGSYVRMIFASCLPHLAMASKKFHELSVLLKDKVGTYHDPDIDSIFFNDRDKNELELNDILESFEHLTIQILTDSDVYVRISLMQNIRPLCAFFGKQKVNDVVLSHLITYLNDKNPQIKQAFVSSIVPLSIFVGITSLEQYILPLLIQSIYGPEEILVVTFLKVLSQLVELGLVRKQCYWDLINLSVVLILHPNGLIRQLVINLIVTIGHQLSTADFYCLLYPLIRPFFRHEVTELTWENLFISAHTPLTRSVYNTAKLWCLTNQETLFWQRVVNSNPSKDVDSFGNVKIRFLRDKSTKASSGSSSKTTTGDERERIDDYVPNYEIPLSNSDKKQVMKMKSLGLGNDELWKIGTMRPYIYKLTRLTRRSSNFVLQTIKPKVTPRSVFLDIKYKAKETPYNDVHGQHVQPVLQKGEQRKLSDHSGPLILKNLQLQTPVVETIEDIADYKNNYFSHGDKTNSIFRDIGDANVFDETMRLEELYAEIEFSYPGKNPFIWRFLRSLEFKPDLDDYVEFGEPTSQPEIDTNESTSSYDTLNYTLIARLNEHNAPIVSVVASTDGRFFVSADAAGCLKIWNTKRLEIDVTGSSTLSVNLGSSVKSMCIMDGRNCIAVSKGNGSVDILRVDFANNDDATPHKNTSISLLRHLKLSKEYLYATNLQFKIIPQKPYLFMLTVDGRLLAVDIRNMEIVKEFQNNILHGNVTSLLVDVNHLWAIIGTSKGIVDLIDLDECVCSKSTKFKRSSYPITQIRKLSELSHHQGDLLCFVGGTGDADVVIWDIETSKPRLVLCANNKESFTNAEQYSVVEVDDEINNDLLSMYIDRKTMEDNKSCTSVYYDPPSTAGLSGKIISALNNMKVIEWNLESINDSRIVIDSIKYFTSATNASKFHEIQVNSFLTIVHETCAKRKDSNLECDSPKMINKAPSDIITSIACLCYPSRMIVCGDSSADGFSDDDEIELSDEAFSDQFDSHSADELTNEEMKLNIQYSYPTSRTSGGVLTHRMKYRPLDLCIIKSELISKAKELSKFLEIDYGLCINLLIHYKWNENKLLEDYMNAESFEVYLKKYGLNINPDLQKNNNLIKKDTDSLCTICYCESDTFFALGKCRHEFCIDCYTTYVRGKIELSMVLIGCPYATPKCSSIMTIHDLETLSSFDTRKKMPGMPTNGLSQLRISEDVSFSAKSEHTLLGQYYNNLCAQYLALSKKYKRCPFPDCKGVIQSLGFDSPEVVSIEEQQDRLIVPLVKCAFKHEFCFYCEEKSHSPCPCVAVKRWKAKYKDDNEDSVNWIELNTKHCPSCNTSIQKNGGCNHMHCGKCNHEFCWICHGTWDAHHSCTTYRPPSTKSSEVKMSLQAFQFYSNFYNNQSSSYDKDRRLLEKFEESIEKLQIRKGSSWMETSFYNECVDSLLECRLTLKWSYVFLFYFSKGFGKQLVEMAQSEFSNKVEGLSKLFADVPISEVLNRKRAFLRCKCEMLERKDKLLDTCVDILENETARSVFKRLA</sequence>
<dbReference type="InterPro" id="IPR044066">
    <property type="entry name" value="TRIAD_supradom"/>
</dbReference>
<keyword evidence="10" id="KW-0418">Kinase</keyword>
<keyword evidence="4 15" id="KW-0853">WD repeat</keyword>
<evidence type="ECO:0000259" key="17">
    <source>
        <dbReference type="PROSITE" id="PS50089"/>
    </source>
</evidence>
<evidence type="ECO:0000313" key="19">
    <source>
        <dbReference type="EMBL" id="OUT24581.1"/>
    </source>
</evidence>
<evidence type="ECO:0000256" key="11">
    <source>
        <dbReference type="ARBA" id="ARBA00022786"/>
    </source>
</evidence>
<gene>
    <name evidence="19" type="ORF">CAS74_000969</name>
</gene>
<dbReference type="InterPro" id="IPR015943">
    <property type="entry name" value="WD40/YVTN_repeat-like_dom_sf"/>
</dbReference>
<dbReference type="InterPro" id="IPR045162">
    <property type="entry name" value="Vps15-like"/>
</dbReference>
<dbReference type="SMART" id="SM00320">
    <property type="entry name" value="WD40"/>
    <property type="match status" value="1"/>
</dbReference>
<evidence type="ECO:0000256" key="4">
    <source>
        <dbReference type="ARBA" id="ARBA00022574"/>
    </source>
</evidence>
<dbReference type="SUPFAM" id="SSF50978">
    <property type="entry name" value="WD40 repeat-like"/>
    <property type="match status" value="1"/>
</dbReference>
<dbReference type="EMBL" id="NHMM01000001">
    <property type="protein sequence ID" value="OUT24581.1"/>
    <property type="molecule type" value="Genomic_DNA"/>
</dbReference>
<dbReference type="PROSITE" id="PS50011">
    <property type="entry name" value="PROTEIN_KINASE_DOM"/>
    <property type="match status" value="1"/>
</dbReference>
<dbReference type="Gene3D" id="1.10.510.10">
    <property type="entry name" value="Transferase(Phosphotransferase) domain 1"/>
    <property type="match status" value="1"/>
</dbReference>
<evidence type="ECO:0000256" key="15">
    <source>
        <dbReference type="PROSITE-ProRule" id="PRU00221"/>
    </source>
</evidence>
<dbReference type="PANTHER" id="PTHR17583">
    <property type="entry name" value="PHOSPHOINOSITIDE 3-KINASE REGULATORY SUBUNIT 4"/>
    <property type="match status" value="1"/>
</dbReference>
<keyword evidence="3" id="KW-0723">Serine/threonine-protein kinase</keyword>
<keyword evidence="7" id="KW-0677">Repeat</keyword>
<dbReference type="GO" id="GO:0005770">
    <property type="term" value="C:late endosome"/>
    <property type="evidence" value="ECO:0007669"/>
    <property type="project" value="TreeGrafter"/>
</dbReference>
<protein>
    <recommendedName>
        <fullName evidence="2">non-specific serine/threonine protein kinase</fullName>
        <ecNumber evidence="2">2.7.11.1</ecNumber>
    </recommendedName>
</protein>
<dbReference type="GO" id="GO:0005524">
    <property type="term" value="F:ATP binding"/>
    <property type="evidence" value="ECO:0007669"/>
    <property type="project" value="UniProtKB-KW"/>
</dbReference>
<dbReference type="GO" id="GO:0071561">
    <property type="term" value="C:nucleus-vacuole junction"/>
    <property type="evidence" value="ECO:0007669"/>
    <property type="project" value="TreeGrafter"/>
</dbReference>
<keyword evidence="6" id="KW-0479">Metal-binding</keyword>
<dbReference type="InterPro" id="IPR000719">
    <property type="entry name" value="Prot_kinase_dom"/>
</dbReference>
<dbReference type="Gene3D" id="1.25.10.10">
    <property type="entry name" value="Leucine-rich Repeat Variant"/>
    <property type="match status" value="2"/>
</dbReference>
<dbReference type="InterPro" id="IPR011009">
    <property type="entry name" value="Kinase-like_dom_sf"/>
</dbReference>
<comment type="function">
    <text evidence="1">May be involved in a process influencing telomere capping.</text>
</comment>
<keyword evidence="11" id="KW-0833">Ubl conjugation pathway</keyword>
<dbReference type="Proteomes" id="UP000195871">
    <property type="component" value="Unassembled WGS sequence"/>
</dbReference>
<dbReference type="GO" id="GO:0004674">
    <property type="term" value="F:protein serine/threonine kinase activity"/>
    <property type="evidence" value="ECO:0007669"/>
    <property type="project" value="UniProtKB-KW"/>
</dbReference>
<evidence type="ECO:0000256" key="9">
    <source>
        <dbReference type="ARBA" id="ARBA00022771"/>
    </source>
</evidence>
<evidence type="ECO:0000256" key="14">
    <source>
        <dbReference type="PROSITE-ProRule" id="PRU00175"/>
    </source>
</evidence>
<dbReference type="InterPro" id="IPR036322">
    <property type="entry name" value="WD40_repeat_dom_sf"/>
</dbReference>
<dbReference type="InterPro" id="IPR017907">
    <property type="entry name" value="Znf_RING_CS"/>
</dbReference>
<feature type="domain" description="Protein kinase" evidence="16">
    <location>
        <begin position="27"/>
        <end position="307"/>
    </location>
</feature>
<proteinExistence type="predicted"/>
<evidence type="ECO:0000259" key="16">
    <source>
        <dbReference type="PROSITE" id="PS50011"/>
    </source>
</evidence>
<dbReference type="InterPro" id="IPR011989">
    <property type="entry name" value="ARM-like"/>
</dbReference>
<feature type="domain" description="RING-type" evidence="17">
    <location>
        <begin position="1610"/>
        <end position="1653"/>
    </location>
</feature>
<dbReference type="PROSITE" id="PS50089">
    <property type="entry name" value="ZF_RING_2"/>
    <property type="match status" value="1"/>
</dbReference>
<evidence type="ECO:0000256" key="1">
    <source>
        <dbReference type="ARBA" id="ARBA00002738"/>
    </source>
</evidence>
<evidence type="ECO:0000256" key="7">
    <source>
        <dbReference type="ARBA" id="ARBA00022737"/>
    </source>
</evidence>
<evidence type="ECO:0000256" key="5">
    <source>
        <dbReference type="ARBA" id="ARBA00022679"/>
    </source>
</evidence>
<keyword evidence="12" id="KW-0862">Zinc</keyword>
<dbReference type="Pfam" id="PF00069">
    <property type="entry name" value="Pkinase"/>
    <property type="match status" value="1"/>
</dbReference>
<dbReference type="InterPro" id="IPR013083">
    <property type="entry name" value="Znf_RING/FYVE/PHD"/>
</dbReference>
<keyword evidence="13" id="KW-0067">ATP-binding</keyword>
<reference evidence="19 20" key="1">
    <citation type="submission" date="2017-05" db="EMBL/GenBank/DDBJ databases">
        <title>The Genome Sequence of Candida krusei Ckrusei653.</title>
        <authorList>
            <person name="Cuomo C."/>
            <person name="Forche A."/>
            <person name="Young S."/>
            <person name="Abouelleil A."/>
            <person name="Cao P."/>
            <person name="Chapman S."/>
            <person name="Cusick C."/>
            <person name="Shea T."/>
            <person name="Nusbaum C."/>
            <person name="Birren B."/>
        </authorList>
    </citation>
    <scope>NUCLEOTIDE SEQUENCE [LARGE SCALE GENOMIC DNA]</scope>
    <source>
        <strain evidence="19 20">Ckrusei653</strain>
    </source>
</reference>
<dbReference type="PROSITE" id="PS00518">
    <property type="entry name" value="ZF_RING_1"/>
    <property type="match status" value="1"/>
</dbReference>
<keyword evidence="5" id="KW-0808">Transferase</keyword>
<dbReference type="GO" id="GO:0045324">
    <property type="term" value="P:late endosome to vacuole transport"/>
    <property type="evidence" value="ECO:0007669"/>
    <property type="project" value="InterPro"/>
</dbReference>
<dbReference type="InterPro" id="IPR002867">
    <property type="entry name" value="IBR_dom"/>
</dbReference>